<evidence type="ECO:0000313" key="1">
    <source>
        <dbReference type="EMBL" id="MBD8515189.1"/>
    </source>
</evidence>
<evidence type="ECO:0000313" key="2">
    <source>
        <dbReference type="Proteomes" id="UP000649768"/>
    </source>
</evidence>
<comment type="caution">
    <text evidence="1">The sequence shown here is derived from an EMBL/GenBank/DDBJ whole genome shotgun (WGS) entry which is preliminary data.</text>
</comment>
<organism evidence="1 2">
    <name type="scientific">Photobacterium arenosum</name>
    <dbReference type="NCBI Taxonomy" id="2774143"/>
    <lineage>
        <taxon>Bacteria</taxon>
        <taxon>Pseudomonadati</taxon>
        <taxon>Pseudomonadota</taxon>
        <taxon>Gammaproteobacteria</taxon>
        <taxon>Vibrionales</taxon>
        <taxon>Vibrionaceae</taxon>
        <taxon>Photobacterium</taxon>
    </lineage>
</organism>
<proteinExistence type="predicted"/>
<name>A0ABR9BRK7_9GAMM</name>
<keyword evidence="2" id="KW-1185">Reference proteome</keyword>
<protein>
    <submittedName>
        <fullName evidence="1">Uncharacterized protein</fullName>
    </submittedName>
</protein>
<accession>A0ABR9BRK7</accession>
<dbReference type="EMBL" id="JACYTP010000021">
    <property type="protein sequence ID" value="MBD8515189.1"/>
    <property type="molecule type" value="Genomic_DNA"/>
</dbReference>
<dbReference type="Proteomes" id="UP000649768">
    <property type="component" value="Unassembled WGS sequence"/>
</dbReference>
<reference evidence="1 2" key="1">
    <citation type="submission" date="2020-09" db="EMBL/GenBank/DDBJ databases">
        <title>Photobacterium sp. CAU 1568 isolated from sand of Sido Beach.</title>
        <authorList>
            <person name="Kim W."/>
        </authorList>
    </citation>
    <scope>NUCLEOTIDE SEQUENCE [LARGE SCALE GENOMIC DNA]</scope>
    <source>
        <strain evidence="1 2">CAU 1568</strain>
    </source>
</reference>
<sequence length="110" mass="12510">MKSIENHTQEQENHNCQSVIAGIMELIVSNSQYVNGFVNYNGYFSQFDVTVNTHHIVDGARESVNLLKEQVYLHRNRYSDNATPLAQLLALEDKLIEVIANEMDKCEVPA</sequence>
<dbReference type="RefSeq" id="WP_192017758.1">
    <property type="nucleotide sequence ID" value="NZ_JACYTP010000021.1"/>
</dbReference>
<gene>
    <name evidence="1" type="ORF">IFO68_21140</name>
</gene>